<dbReference type="AlphaFoldDB" id="A0A6P2HZN3"/>
<protein>
    <submittedName>
        <fullName evidence="1">Transposase IS66</fullName>
    </submittedName>
</protein>
<sequence length="68" mass="7711">MTNRTSKHQWLLFCGEKREQSDTGFEQTGVVQYKLVKYACAFFDLGIKVTQALARIIPRGLLTETAMA</sequence>
<dbReference type="Proteomes" id="UP000494261">
    <property type="component" value="Unassembled WGS sequence"/>
</dbReference>
<dbReference type="RefSeq" id="WP_175021352.1">
    <property type="nucleotide sequence ID" value="NZ_CABVQC010000004.1"/>
</dbReference>
<name>A0A6P2HZN3_9BURK</name>
<proteinExistence type="predicted"/>
<evidence type="ECO:0000313" key="2">
    <source>
        <dbReference type="Proteomes" id="UP000494261"/>
    </source>
</evidence>
<evidence type="ECO:0000313" key="1">
    <source>
        <dbReference type="EMBL" id="VWB23706.1"/>
    </source>
</evidence>
<gene>
    <name evidence="1" type="ORF">BLA13014_00830</name>
</gene>
<reference evidence="1 2" key="1">
    <citation type="submission" date="2019-09" db="EMBL/GenBank/DDBJ databases">
        <authorList>
            <person name="Depoorter E."/>
        </authorList>
    </citation>
    <scope>NUCLEOTIDE SEQUENCE [LARGE SCALE GENOMIC DNA]</scope>
    <source>
        <strain evidence="1">LMG 13014</strain>
    </source>
</reference>
<organism evidence="1 2">
    <name type="scientific">Burkholderia aenigmatica</name>
    <dbReference type="NCBI Taxonomy" id="2015348"/>
    <lineage>
        <taxon>Bacteria</taxon>
        <taxon>Pseudomonadati</taxon>
        <taxon>Pseudomonadota</taxon>
        <taxon>Betaproteobacteria</taxon>
        <taxon>Burkholderiales</taxon>
        <taxon>Burkholderiaceae</taxon>
        <taxon>Burkholderia</taxon>
        <taxon>Burkholderia cepacia complex</taxon>
    </lineage>
</organism>
<dbReference type="EMBL" id="CABVQC010000004">
    <property type="protein sequence ID" value="VWB23706.1"/>
    <property type="molecule type" value="Genomic_DNA"/>
</dbReference>
<accession>A0A6P2HZN3</accession>